<dbReference type="AlphaFoldDB" id="A0A251X6E6"/>
<dbReference type="SUPFAM" id="SSF46689">
    <property type="entry name" value="Homeodomain-like"/>
    <property type="match status" value="1"/>
</dbReference>
<dbReference type="NCBIfam" id="NF033545">
    <property type="entry name" value="transpos_IS630"/>
    <property type="match status" value="1"/>
</dbReference>
<dbReference type="Pfam" id="PF13592">
    <property type="entry name" value="HTH_33"/>
    <property type="match status" value="1"/>
</dbReference>
<evidence type="ECO:0000259" key="1">
    <source>
        <dbReference type="Pfam" id="PF13358"/>
    </source>
</evidence>
<comment type="caution">
    <text evidence="3">The sequence shown here is derived from an EMBL/GenBank/DDBJ whole genome shotgun (WGS) entry which is preliminary data.</text>
</comment>
<feature type="domain" description="Tc1-like transposase DDE" evidence="1">
    <location>
        <begin position="168"/>
        <end position="315"/>
    </location>
</feature>
<dbReference type="InterPro" id="IPR009057">
    <property type="entry name" value="Homeodomain-like_sf"/>
</dbReference>
<dbReference type="EMBL" id="MSLT01000019">
    <property type="protein sequence ID" value="OUD12944.1"/>
    <property type="molecule type" value="Genomic_DNA"/>
</dbReference>
<dbReference type="GO" id="GO:0003676">
    <property type="term" value="F:nucleic acid binding"/>
    <property type="evidence" value="ECO:0007669"/>
    <property type="project" value="InterPro"/>
</dbReference>
<dbReference type="InterPro" id="IPR047655">
    <property type="entry name" value="Transpos_IS630-like"/>
</dbReference>
<name>A0A251X6E6_9GAMM</name>
<dbReference type="OrthoDB" id="5639505at2"/>
<proteinExistence type="predicted"/>
<evidence type="ECO:0000313" key="3">
    <source>
        <dbReference type="EMBL" id="OUD12944.1"/>
    </source>
</evidence>
<sequence>MNKRYEDLEELMSTGEAREVKRAMAVRMSLLGFVRAEAALACCVSVQFVDKWKAIYLASGVEGLKLAYKGSPGYLKPRERENVINWIQEKKTITIEELKRYLKEEYDVFYSSNTSYTKLLEEANLSYKKTHKENSAKDEVKVEAKKKEIKDLIDKEREQIESGEVMYWMQDESHQLWGDICGYVWSKKGERTSIKMSNYRTSQTWYGAVNIYTGEFILDRAKKADTKYTIDFINWLIYRYKEARHVIIWDGASYHRSEGLRTYLEKLNGGLPESEWKVRLLRFAPNAPEQNPVEDIWLQGKNWVRKNFHRLSSFKEVTRQCRHKICNQRKRHRICTAARKEAVFLAYRVAIPRHCLR</sequence>
<gene>
    <name evidence="3" type="ORF">TPSD3_12460</name>
</gene>
<dbReference type="Gene3D" id="3.30.420.10">
    <property type="entry name" value="Ribonuclease H-like superfamily/Ribonuclease H"/>
    <property type="match status" value="1"/>
</dbReference>
<evidence type="ECO:0000259" key="2">
    <source>
        <dbReference type="Pfam" id="PF13592"/>
    </source>
</evidence>
<dbReference type="Proteomes" id="UP000194798">
    <property type="component" value="Unassembled WGS sequence"/>
</dbReference>
<protein>
    <recommendedName>
        <fullName evidence="5">Tc1-like transposase DDE domain-containing protein</fullName>
    </recommendedName>
</protein>
<dbReference type="RefSeq" id="WP_086488883.1">
    <property type="nucleotide sequence ID" value="NZ_MSLT01000019.1"/>
</dbReference>
<accession>A0A251X6E6</accession>
<reference evidence="3 4" key="1">
    <citation type="submission" date="2016-12" db="EMBL/GenBank/DDBJ databases">
        <title>Thioflexothrix psekupsii D3 genome sequencing and assembly.</title>
        <authorList>
            <person name="Fomenkov A."/>
            <person name="Vincze T."/>
            <person name="Grabovich M."/>
            <person name="Anton B.P."/>
            <person name="Dubinina G."/>
            <person name="Orlova M."/>
            <person name="Belousova E."/>
            <person name="Roberts R.J."/>
        </authorList>
    </citation>
    <scope>NUCLEOTIDE SEQUENCE [LARGE SCALE GENOMIC DNA]</scope>
    <source>
        <strain evidence="3">D3</strain>
    </source>
</reference>
<dbReference type="InterPro" id="IPR036397">
    <property type="entry name" value="RNaseH_sf"/>
</dbReference>
<dbReference type="InterPro" id="IPR025959">
    <property type="entry name" value="Winged_HTH_dom"/>
</dbReference>
<feature type="domain" description="Winged helix-turn helix" evidence="2">
    <location>
        <begin position="91"/>
        <end position="148"/>
    </location>
</feature>
<keyword evidence="4" id="KW-1185">Reference proteome</keyword>
<dbReference type="InterPro" id="IPR038717">
    <property type="entry name" value="Tc1-like_DDE_dom"/>
</dbReference>
<evidence type="ECO:0008006" key="5">
    <source>
        <dbReference type="Google" id="ProtNLM"/>
    </source>
</evidence>
<dbReference type="Pfam" id="PF13358">
    <property type="entry name" value="DDE_3"/>
    <property type="match status" value="1"/>
</dbReference>
<organism evidence="3 4">
    <name type="scientific">Thioflexithrix psekupsensis</name>
    <dbReference type="NCBI Taxonomy" id="1570016"/>
    <lineage>
        <taxon>Bacteria</taxon>
        <taxon>Pseudomonadati</taxon>
        <taxon>Pseudomonadota</taxon>
        <taxon>Gammaproteobacteria</taxon>
        <taxon>Thiotrichales</taxon>
        <taxon>Thioflexithrix</taxon>
    </lineage>
</organism>
<evidence type="ECO:0000313" key="4">
    <source>
        <dbReference type="Proteomes" id="UP000194798"/>
    </source>
</evidence>